<gene>
    <name evidence="2" type="ORF">OOZ53_09145</name>
</gene>
<keyword evidence="1" id="KW-0472">Membrane</keyword>
<dbReference type="Proteomes" id="UP001148313">
    <property type="component" value="Unassembled WGS sequence"/>
</dbReference>
<accession>A0ABT4VLC8</accession>
<sequence>MDRYIGFIIRLCAITAGFIAAAIVAGTSLALLTRIVTIQEAGQISDAGFGAGLAVAAFALASLTGYVAFIPSVVIILYSEFARRRDWLFYALCGGAIAAVAPLIMILIDSGTRTGGSQFFFMSIAAGMLGGIAYWMVAGRKAGNWLPKQF</sequence>
<feature type="transmembrane region" description="Helical" evidence="1">
    <location>
        <begin position="120"/>
        <end position="138"/>
    </location>
</feature>
<dbReference type="EMBL" id="JAPJZH010000004">
    <property type="protein sequence ID" value="MDA4845511.1"/>
    <property type="molecule type" value="Genomic_DNA"/>
</dbReference>
<keyword evidence="3" id="KW-1185">Reference proteome</keyword>
<feature type="transmembrane region" description="Helical" evidence="1">
    <location>
        <begin position="7"/>
        <end position="31"/>
    </location>
</feature>
<comment type="caution">
    <text evidence="2">The sequence shown here is derived from an EMBL/GenBank/DDBJ whole genome shotgun (WGS) entry which is preliminary data.</text>
</comment>
<feature type="transmembrane region" description="Helical" evidence="1">
    <location>
        <begin position="51"/>
        <end position="78"/>
    </location>
</feature>
<reference evidence="2" key="1">
    <citation type="submission" date="2022-11" db="EMBL/GenBank/DDBJ databases">
        <title>Hoeflea poritis sp. nov., isolated from scleractinian coral Porites lutea.</title>
        <authorList>
            <person name="Zhang G."/>
            <person name="Wei Q."/>
            <person name="Cai L."/>
        </authorList>
    </citation>
    <scope>NUCLEOTIDE SEQUENCE</scope>
    <source>
        <strain evidence="2">E7-10</strain>
    </source>
</reference>
<evidence type="ECO:0000313" key="3">
    <source>
        <dbReference type="Proteomes" id="UP001148313"/>
    </source>
</evidence>
<organism evidence="2 3">
    <name type="scientific">Hoeflea poritis</name>
    <dbReference type="NCBI Taxonomy" id="2993659"/>
    <lineage>
        <taxon>Bacteria</taxon>
        <taxon>Pseudomonadati</taxon>
        <taxon>Pseudomonadota</taxon>
        <taxon>Alphaproteobacteria</taxon>
        <taxon>Hyphomicrobiales</taxon>
        <taxon>Rhizobiaceae</taxon>
        <taxon>Hoeflea</taxon>
    </lineage>
</organism>
<proteinExistence type="predicted"/>
<name>A0ABT4VLC8_9HYPH</name>
<feature type="transmembrane region" description="Helical" evidence="1">
    <location>
        <begin position="87"/>
        <end position="108"/>
    </location>
</feature>
<keyword evidence="1" id="KW-1133">Transmembrane helix</keyword>
<protein>
    <submittedName>
        <fullName evidence="2">Uncharacterized protein</fullName>
    </submittedName>
</protein>
<keyword evidence="1" id="KW-0812">Transmembrane</keyword>
<evidence type="ECO:0000313" key="2">
    <source>
        <dbReference type="EMBL" id="MDA4845511.1"/>
    </source>
</evidence>
<evidence type="ECO:0000256" key="1">
    <source>
        <dbReference type="SAM" id="Phobius"/>
    </source>
</evidence>
<dbReference type="RefSeq" id="WP_271089138.1">
    <property type="nucleotide sequence ID" value="NZ_JAPJZH010000004.1"/>
</dbReference>